<reference evidence="1" key="1">
    <citation type="submission" date="2022-07" db="EMBL/GenBank/DDBJ databases">
        <title>Phylogenomic reconstructions and comparative analyses of Kickxellomycotina fungi.</title>
        <authorList>
            <person name="Reynolds N.K."/>
            <person name="Stajich J.E."/>
            <person name="Barry K."/>
            <person name="Grigoriev I.V."/>
            <person name="Crous P."/>
            <person name="Smith M.E."/>
        </authorList>
    </citation>
    <scope>NUCLEOTIDE SEQUENCE</scope>
    <source>
        <strain evidence="1">CBS 102833</strain>
    </source>
</reference>
<accession>A0ACC1LAB3</accession>
<evidence type="ECO:0000313" key="1">
    <source>
        <dbReference type="EMBL" id="KAJ2804419.1"/>
    </source>
</evidence>
<evidence type="ECO:0000313" key="2">
    <source>
        <dbReference type="Proteomes" id="UP001140096"/>
    </source>
</evidence>
<sequence length="208" mass="23188">MVTSAAFDMSPEQRVSTVFQLLQDAGKKEYMGGETSLLDHALITAELAKDGGADEETILAALLLNIGRLFPPIEQGSAIDNEKFKYRLTGATGISPPLNYHRLGADYLRQLEFSQKTCDLIELQDLAIRTTPVHIPTYLMPDHDVIQINTTGRPSLTPNELEQFQNAPYFEETVQVMLWGCAAKTTEIKPASLDSYREMAIRNLKLDN</sequence>
<keyword evidence="2" id="KW-1185">Reference proteome</keyword>
<dbReference type="EMBL" id="JANBUP010001643">
    <property type="protein sequence ID" value="KAJ2804419.1"/>
    <property type="molecule type" value="Genomic_DNA"/>
</dbReference>
<gene>
    <name evidence="1" type="ORF">H4S07_004231</name>
</gene>
<proteinExistence type="predicted"/>
<protein>
    <submittedName>
        <fullName evidence="1">Uncharacterized protein</fullName>
    </submittedName>
</protein>
<name>A0ACC1LAB3_9FUNG</name>
<organism evidence="1 2">
    <name type="scientific">Coemansia furcata</name>
    <dbReference type="NCBI Taxonomy" id="417177"/>
    <lineage>
        <taxon>Eukaryota</taxon>
        <taxon>Fungi</taxon>
        <taxon>Fungi incertae sedis</taxon>
        <taxon>Zoopagomycota</taxon>
        <taxon>Kickxellomycotina</taxon>
        <taxon>Kickxellomycetes</taxon>
        <taxon>Kickxellales</taxon>
        <taxon>Kickxellaceae</taxon>
        <taxon>Coemansia</taxon>
    </lineage>
</organism>
<dbReference type="Proteomes" id="UP001140096">
    <property type="component" value="Unassembled WGS sequence"/>
</dbReference>
<comment type="caution">
    <text evidence="1">The sequence shown here is derived from an EMBL/GenBank/DDBJ whole genome shotgun (WGS) entry which is preliminary data.</text>
</comment>